<dbReference type="OrthoDB" id="9808839at2"/>
<sequence>MKLFKSISRLVAATAAVGLLIAPMASADQGRRGHDDRGGHYSGKNDYRGHDRRDGRRDDRRDDRRHHRRDDRRDYRGHNNYHNHYSGPRYYGRAPARVYYTPPRYYAPPPRYVPRYAVGGYYHPHPQTVYIRDYGRYGLYDPPRGYYWARDYDRGDAILASVATGAIIGLAIGVIGTN</sequence>
<dbReference type="Pfam" id="PF11776">
    <property type="entry name" value="RcnB"/>
    <property type="match status" value="1"/>
</dbReference>
<dbReference type="PATRIC" id="fig|1280953.3.peg.1371"/>
<accession>A0A059G8B0</accession>
<dbReference type="EMBL" id="ARYL01000008">
    <property type="protein sequence ID" value="KDA03087.1"/>
    <property type="molecule type" value="Genomic_DNA"/>
</dbReference>
<evidence type="ECO:0000313" key="3">
    <source>
        <dbReference type="EMBL" id="KDA03087.1"/>
    </source>
</evidence>
<protein>
    <submittedName>
        <fullName evidence="3">Uncharacterized protein</fullName>
    </submittedName>
</protein>
<dbReference type="eggNOG" id="COG5455">
    <property type="taxonomic scope" value="Bacteria"/>
</dbReference>
<feature type="region of interest" description="Disordered" evidence="1">
    <location>
        <begin position="28"/>
        <end position="88"/>
    </location>
</feature>
<evidence type="ECO:0000313" key="4">
    <source>
        <dbReference type="Proteomes" id="UP000024942"/>
    </source>
</evidence>
<name>A0A059G8B0_9PROT</name>
<dbReference type="AlphaFoldDB" id="A0A059G8B0"/>
<organism evidence="3 4">
    <name type="scientific">Hyphomonas oceanitis SCH89</name>
    <dbReference type="NCBI Taxonomy" id="1280953"/>
    <lineage>
        <taxon>Bacteria</taxon>
        <taxon>Pseudomonadati</taxon>
        <taxon>Pseudomonadota</taxon>
        <taxon>Alphaproteobacteria</taxon>
        <taxon>Hyphomonadales</taxon>
        <taxon>Hyphomonadaceae</taxon>
        <taxon>Hyphomonas</taxon>
    </lineage>
</organism>
<evidence type="ECO:0000256" key="2">
    <source>
        <dbReference type="SAM" id="SignalP"/>
    </source>
</evidence>
<proteinExistence type="predicted"/>
<feature type="chain" id="PRO_5001573344" evidence="2">
    <location>
        <begin position="28"/>
        <end position="178"/>
    </location>
</feature>
<dbReference type="InterPro" id="IPR024572">
    <property type="entry name" value="RcnB"/>
</dbReference>
<reference evidence="3 4" key="1">
    <citation type="journal article" date="2014" name="Antonie Van Leeuwenhoek">
        <title>Hyphomonas beringensis sp. nov. and Hyphomonas chukchiensis sp. nov., isolated from surface seawater of the Bering Sea and Chukchi Sea.</title>
        <authorList>
            <person name="Li C."/>
            <person name="Lai Q."/>
            <person name="Li G."/>
            <person name="Dong C."/>
            <person name="Wang J."/>
            <person name="Liao Y."/>
            <person name="Shao Z."/>
        </authorList>
    </citation>
    <scope>NUCLEOTIDE SEQUENCE [LARGE SCALE GENOMIC DNA]</scope>
    <source>
        <strain evidence="3 4">SCH89</strain>
    </source>
</reference>
<dbReference type="Gene3D" id="3.10.450.160">
    <property type="entry name" value="inner membrane protein cigr"/>
    <property type="match status" value="1"/>
</dbReference>
<feature type="compositionally biased region" description="Basic and acidic residues" evidence="1">
    <location>
        <begin position="29"/>
        <end position="62"/>
    </location>
</feature>
<dbReference type="Proteomes" id="UP000024942">
    <property type="component" value="Unassembled WGS sequence"/>
</dbReference>
<gene>
    <name evidence="3" type="ORF">HOC_06773</name>
</gene>
<keyword evidence="4" id="KW-1185">Reference proteome</keyword>
<keyword evidence="2" id="KW-0732">Signal</keyword>
<feature type="signal peptide" evidence="2">
    <location>
        <begin position="1"/>
        <end position="27"/>
    </location>
</feature>
<comment type="caution">
    <text evidence="3">The sequence shown here is derived from an EMBL/GenBank/DDBJ whole genome shotgun (WGS) entry which is preliminary data.</text>
</comment>
<evidence type="ECO:0000256" key="1">
    <source>
        <dbReference type="SAM" id="MobiDB-lite"/>
    </source>
</evidence>
<dbReference type="RefSeq" id="WP_035536978.1">
    <property type="nucleotide sequence ID" value="NZ_ARYL01000008.1"/>
</dbReference>